<sequence>MSAASSGALERYVPPVAAPPRAYKRPWWDPRRWFGWAVQRWRRSMQLRTVAITVVLCALAEIITGALLSARIADGLFKERVSQVKEEAAASLRGAQTTFDAGMGGNISATRTLVGDQLKAMRGDGSGMQPDTVLRVMDGEGRQWVPNSASSEAADAALTPALREAVATGNDVHWQSVTLRIDGRNEPGLAFGYRVELPPQRNYGLYLVYNLSQVQNSLNLIHGVLLLGGSLLLVVIGAIAWYVSRRALQPVAEAAATAEQLARGALDERMHVEGQDEVARLGRSFNRMADSLAAQIVQLETLSQMQQRFVSDVSHELRTPLTTVRMAAEVLHDARDDFDPINRRSAELLYDQVERFQTLLNDLLEISRFDAGAAVLDAGEWDLIPVVKRAIETAIPHAQAAGSILELIAPDTPVVVEMDPRRVERVVRNLVMNAVEHGEGRPIEVRVAGDDAAAAVAVRDHGIGLSPLDVARVFDRFWRKDAARARTTGGSGLGLSISMQDARLHGGWLQAWGEPGEGSIFRLTLPREVGQRLTASPLPLADPVPGTAAEAEAVDADDTEWFPRVAEVFQEAEVVGESQAEEADETGPVPGTLPPGLAGASAPTGAMPIVSAEAAAHEREAEYDAAHADPARAAGAPAPEPAPSTGPGAAQPRHSAHDPAPEPGHQEKA</sequence>
<evidence type="ECO:0000256" key="9">
    <source>
        <dbReference type="ARBA" id="ARBA00022777"/>
    </source>
</evidence>
<evidence type="ECO:0000313" key="19">
    <source>
        <dbReference type="EMBL" id="RII42568.1"/>
    </source>
</evidence>
<feature type="transmembrane region" description="Helical" evidence="16">
    <location>
        <begin position="220"/>
        <end position="243"/>
    </location>
</feature>
<dbReference type="CDD" id="cd06225">
    <property type="entry name" value="HAMP"/>
    <property type="match status" value="1"/>
</dbReference>
<keyword evidence="11 16" id="KW-1133">Transmembrane helix</keyword>
<dbReference type="Gene3D" id="1.10.287.130">
    <property type="match status" value="1"/>
</dbReference>
<dbReference type="EC" id="2.7.13.3" evidence="3"/>
<dbReference type="FunFam" id="1.10.287.130:FF:000010">
    <property type="entry name" value="Two-component sensor histidine kinase"/>
    <property type="match status" value="1"/>
</dbReference>
<dbReference type="SMART" id="SM00388">
    <property type="entry name" value="HisKA"/>
    <property type="match status" value="1"/>
</dbReference>
<dbReference type="SMART" id="SM00304">
    <property type="entry name" value="HAMP"/>
    <property type="match status" value="1"/>
</dbReference>
<dbReference type="InterPro" id="IPR047669">
    <property type="entry name" value="MtrAB_MtrB"/>
</dbReference>
<keyword evidence="6" id="KW-0808">Transferase</keyword>
<accession>A0A399JAJ6</accession>
<dbReference type="CDD" id="cd00082">
    <property type="entry name" value="HisKA"/>
    <property type="match status" value="1"/>
</dbReference>
<feature type="domain" description="Histidine kinase" evidence="17">
    <location>
        <begin position="312"/>
        <end position="529"/>
    </location>
</feature>
<keyword evidence="20" id="KW-1185">Reference proteome</keyword>
<keyword evidence="4" id="KW-1003">Cell membrane</keyword>
<comment type="subcellular location">
    <subcellularLocation>
        <location evidence="2">Cell membrane</location>
        <topology evidence="2">Multi-pass membrane protein</topology>
    </subcellularLocation>
</comment>
<feature type="region of interest" description="Disordered" evidence="15">
    <location>
        <begin position="574"/>
        <end position="669"/>
    </location>
</feature>
<evidence type="ECO:0000256" key="13">
    <source>
        <dbReference type="ARBA" id="ARBA00023136"/>
    </source>
</evidence>
<reference evidence="19 20" key="1">
    <citation type="submission" date="2018-07" db="EMBL/GenBank/DDBJ databases">
        <title>Arthrobacter sp. nov., isolated from raw cow's milk with high bacterial count.</title>
        <authorList>
            <person name="Hahne J."/>
            <person name="Isele D."/>
            <person name="Lipski A."/>
        </authorList>
    </citation>
    <scope>NUCLEOTIDE SEQUENCE [LARGE SCALE GENOMIC DNA]</scope>
    <source>
        <strain evidence="19 20">JZ R-35</strain>
    </source>
</reference>
<dbReference type="Proteomes" id="UP000265419">
    <property type="component" value="Unassembled WGS sequence"/>
</dbReference>
<dbReference type="PANTHER" id="PTHR45436">
    <property type="entry name" value="SENSOR HISTIDINE KINASE YKOH"/>
    <property type="match status" value="1"/>
</dbReference>
<dbReference type="EMBL" id="QQXK01000010">
    <property type="protein sequence ID" value="RII42568.1"/>
    <property type="molecule type" value="Genomic_DNA"/>
</dbReference>
<organism evidence="19 20">
    <name type="scientific">Galactobacter valiniphilus</name>
    <dbReference type="NCBI Taxonomy" id="2676122"/>
    <lineage>
        <taxon>Bacteria</taxon>
        <taxon>Bacillati</taxon>
        <taxon>Actinomycetota</taxon>
        <taxon>Actinomycetes</taxon>
        <taxon>Micrococcales</taxon>
        <taxon>Micrococcaceae</taxon>
        <taxon>Galactobacter</taxon>
    </lineage>
</organism>
<feature type="compositionally biased region" description="Basic and acidic residues" evidence="15">
    <location>
        <begin position="615"/>
        <end position="630"/>
    </location>
</feature>
<evidence type="ECO:0000256" key="14">
    <source>
        <dbReference type="ARBA" id="ARBA00035305"/>
    </source>
</evidence>
<dbReference type="SUPFAM" id="SSF158472">
    <property type="entry name" value="HAMP domain-like"/>
    <property type="match status" value="1"/>
</dbReference>
<evidence type="ECO:0000259" key="18">
    <source>
        <dbReference type="PROSITE" id="PS50885"/>
    </source>
</evidence>
<dbReference type="InterPro" id="IPR004358">
    <property type="entry name" value="Sig_transdc_His_kin-like_C"/>
</dbReference>
<evidence type="ECO:0000256" key="16">
    <source>
        <dbReference type="SAM" id="Phobius"/>
    </source>
</evidence>
<proteinExistence type="predicted"/>
<keyword evidence="9 19" id="KW-0418">Kinase</keyword>
<dbReference type="CDD" id="cd00075">
    <property type="entry name" value="HATPase"/>
    <property type="match status" value="1"/>
</dbReference>
<keyword evidence="8" id="KW-0547">Nucleotide-binding</keyword>
<evidence type="ECO:0000256" key="6">
    <source>
        <dbReference type="ARBA" id="ARBA00022679"/>
    </source>
</evidence>
<dbReference type="Gene3D" id="6.10.340.10">
    <property type="match status" value="1"/>
</dbReference>
<keyword evidence="12" id="KW-0902">Two-component regulatory system</keyword>
<evidence type="ECO:0000256" key="8">
    <source>
        <dbReference type="ARBA" id="ARBA00022741"/>
    </source>
</evidence>
<dbReference type="Gene3D" id="3.30.565.10">
    <property type="entry name" value="Histidine kinase-like ATPase, C-terminal domain"/>
    <property type="match status" value="1"/>
</dbReference>
<evidence type="ECO:0000256" key="12">
    <source>
        <dbReference type="ARBA" id="ARBA00023012"/>
    </source>
</evidence>
<feature type="compositionally biased region" description="Low complexity" evidence="15">
    <location>
        <begin position="586"/>
        <end position="606"/>
    </location>
</feature>
<evidence type="ECO:0000256" key="5">
    <source>
        <dbReference type="ARBA" id="ARBA00022553"/>
    </source>
</evidence>
<dbReference type="InterPro" id="IPR050428">
    <property type="entry name" value="TCS_sensor_his_kinase"/>
</dbReference>
<name>A0A399JAJ6_9MICC</name>
<evidence type="ECO:0000256" key="15">
    <source>
        <dbReference type="SAM" id="MobiDB-lite"/>
    </source>
</evidence>
<dbReference type="SUPFAM" id="SSF55874">
    <property type="entry name" value="ATPase domain of HSP90 chaperone/DNA topoisomerase II/histidine kinase"/>
    <property type="match status" value="1"/>
</dbReference>
<dbReference type="AlphaFoldDB" id="A0A399JAJ6"/>
<keyword evidence="5" id="KW-0597">Phosphoprotein</keyword>
<dbReference type="NCBIfam" id="NF040691">
    <property type="entry name" value="MtrAB_MtrB"/>
    <property type="match status" value="1"/>
</dbReference>
<comment type="catalytic activity">
    <reaction evidence="1">
        <text>ATP + protein L-histidine = ADP + protein N-phospho-L-histidine.</text>
        <dbReference type="EC" id="2.7.13.3"/>
    </reaction>
</comment>
<dbReference type="GO" id="GO:0000155">
    <property type="term" value="F:phosphorelay sensor kinase activity"/>
    <property type="evidence" value="ECO:0007669"/>
    <property type="project" value="InterPro"/>
</dbReference>
<evidence type="ECO:0000256" key="11">
    <source>
        <dbReference type="ARBA" id="ARBA00022989"/>
    </source>
</evidence>
<dbReference type="SUPFAM" id="SSF47384">
    <property type="entry name" value="Homodimeric domain of signal transducing histidine kinase"/>
    <property type="match status" value="1"/>
</dbReference>
<dbReference type="InterPro" id="IPR003661">
    <property type="entry name" value="HisK_dim/P_dom"/>
</dbReference>
<evidence type="ECO:0000256" key="2">
    <source>
        <dbReference type="ARBA" id="ARBA00004651"/>
    </source>
</evidence>
<keyword evidence="10" id="KW-0067">ATP-binding</keyword>
<keyword evidence="7 16" id="KW-0812">Transmembrane</keyword>
<feature type="domain" description="HAMP" evidence="18">
    <location>
        <begin position="245"/>
        <end position="297"/>
    </location>
</feature>
<feature type="transmembrane region" description="Helical" evidence="16">
    <location>
        <begin position="50"/>
        <end position="70"/>
    </location>
</feature>
<dbReference type="GO" id="GO:0005886">
    <property type="term" value="C:plasma membrane"/>
    <property type="evidence" value="ECO:0007669"/>
    <property type="project" value="UniProtKB-SubCell"/>
</dbReference>
<evidence type="ECO:0000256" key="10">
    <source>
        <dbReference type="ARBA" id="ARBA00022840"/>
    </source>
</evidence>
<evidence type="ECO:0000256" key="7">
    <source>
        <dbReference type="ARBA" id="ARBA00022692"/>
    </source>
</evidence>
<protein>
    <recommendedName>
        <fullName evidence="14">Sensor histidine kinase MtrB</fullName>
        <ecNumber evidence="3">2.7.13.3</ecNumber>
    </recommendedName>
</protein>
<dbReference type="PANTHER" id="PTHR45436:SF5">
    <property type="entry name" value="SENSOR HISTIDINE KINASE TRCS"/>
    <property type="match status" value="1"/>
</dbReference>
<comment type="caution">
    <text evidence="19">The sequence shown here is derived from an EMBL/GenBank/DDBJ whole genome shotgun (WGS) entry which is preliminary data.</text>
</comment>
<dbReference type="InterPro" id="IPR003594">
    <property type="entry name" value="HATPase_dom"/>
</dbReference>
<dbReference type="PRINTS" id="PR00344">
    <property type="entry name" value="BCTRLSENSOR"/>
</dbReference>
<dbReference type="InterPro" id="IPR003660">
    <property type="entry name" value="HAMP_dom"/>
</dbReference>
<dbReference type="Pfam" id="PF00512">
    <property type="entry name" value="HisKA"/>
    <property type="match status" value="1"/>
</dbReference>
<feature type="compositionally biased region" description="Basic and acidic residues" evidence="15">
    <location>
        <begin position="655"/>
        <end position="669"/>
    </location>
</feature>
<dbReference type="GO" id="GO:0005524">
    <property type="term" value="F:ATP binding"/>
    <property type="evidence" value="ECO:0007669"/>
    <property type="project" value="UniProtKB-KW"/>
</dbReference>
<dbReference type="Pfam" id="PF02518">
    <property type="entry name" value="HATPase_c"/>
    <property type="match status" value="1"/>
</dbReference>
<dbReference type="InterPro" id="IPR036890">
    <property type="entry name" value="HATPase_C_sf"/>
</dbReference>
<gene>
    <name evidence="19" type="ORF">DWB68_06355</name>
</gene>
<dbReference type="PROSITE" id="PS50109">
    <property type="entry name" value="HIS_KIN"/>
    <property type="match status" value="1"/>
</dbReference>
<dbReference type="PROSITE" id="PS50885">
    <property type="entry name" value="HAMP"/>
    <property type="match status" value="1"/>
</dbReference>
<dbReference type="RefSeq" id="WP_119424311.1">
    <property type="nucleotide sequence ID" value="NZ_QQXK01000010.1"/>
</dbReference>
<evidence type="ECO:0000256" key="4">
    <source>
        <dbReference type="ARBA" id="ARBA00022475"/>
    </source>
</evidence>
<evidence type="ECO:0000313" key="20">
    <source>
        <dbReference type="Proteomes" id="UP000265419"/>
    </source>
</evidence>
<evidence type="ECO:0000256" key="3">
    <source>
        <dbReference type="ARBA" id="ARBA00012438"/>
    </source>
</evidence>
<dbReference type="InterPro" id="IPR005467">
    <property type="entry name" value="His_kinase_dom"/>
</dbReference>
<dbReference type="InterPro" id="IPR036097">
    <property type="entry name" value="HisK_dim/P_sf"/>
</dbReference>
<keyword evidence="13 16" id="KW-0472">Membrane</keyword>
<evidence type="ECO:0000259" key="17">
    <source>
        <dbReference type="PROSITE" id="PS50109"/>
    </source>
</evidence>
<dbReference type="Pfam" id="PF00672">
    <property type="entry name" value="HAMP"/>
    <property type="match status" value="1"/>
</dbReference>
<evidence type="ECO:0000256" key="1">
    <source>
        <dbReference type="ARBA" id="ARBA00000085"/>
    </source>
</evidence>
<dbReference type="FunFam" id="3.30.565.10:FF:000013">
    <property type="entry name" value="Two-component sensor histidine kinase"/>
    <property type="match status" value="1"/>
</dbReference>
<dbReference type="SMART" id="SM00387">
    <property type="entry name" value="HATPase_c"/>
    <property type="match status" value="1"/>
</dbReference>